<dbReference type="Pfam" id="PF02598">
    <property type="entry name" value="Methyltrn_RNA_3"/>
    <property type="match status" value="1"/>
</dbReference>
<dbReference type="InterPro" id="IPR029026">
    <property type="entry name" value="tRNA_m1G_MTases_N"/>
</dbReference>
<keyword evidence="3" id="KW-1185">Reference proteome</keyword>
<dbReference type="Proteomes" id="UP001479436">
    <property type="component" value="Unassembled WGS sequence"/>
</dbReference>
<evidence type="ECO:0008006" key="4">
    <source>
        <dbReference type="Google" id="ProtNLM"/>
    </source>
</evidence>
<dbReference type="CDD" id="cd18086">
    <property type="entry name" value="HsC9orf114-like"/>
    <property type="match status" value="1"/>
</dbReference>
<dbReference type="PANTHER" id="PTHR12150:SF13">
    <property type="entry name" value="METHYLTRANSFERASE C9ORF114-RELATED"/>
    <property type="match status" value="1"/>
</dbReference>
<dbReference type="SUPFAM" id="SSF75217">
    <property type="entry name" value="alpha/beta knot"/>
    <property type="match status" value="1"/>
</dbReference>
<dbReference type="EMBL" id="JASJQH010007505">
    <property type="protein sequence ID" value="KAK9708128.1"/>
    <property type="molecule type" value="Genomic_DNA"/>
</dbReference>
<dbReference type="InterPro" id="IPR029028">
    <property type="entry name" value="Alpha/beta_knot_MTases"/>
</dbReference>
<accession>A0ABR2VWH4</accession>
<dbReference type="InterPro" id="IPR003750">
    <property type="entry name" value="Put_MeTrfase-C9orf114-like"/>
</dbReference>
<organism evidence="2 3">
    <name type="scientific">Basidiobolus ranarum</name>
    <dbReference type="NCBI Taxonomy" id="34480"/>
    <lineage>
        <taxon>Eukaryota</taxon>
        <taxon>Fungi</taxon>
        <taxon>Fungi incertae sedis</taxon>
        <taxon>Zoopagomycota</taxon>
        <taxon>Entomophthoromycotina</taxon>
        <taxon>Basidiobolomycetes</taxon>
        <taxon>Basidiobolales</taxon>
        <taxon>Basidiobolaceae</taxon>
        <taxon>Basidiobolus</taxon>
    </lineage>
</organism>
<dbReference type="InterPro" id="IPR012340">
    <property type="entry name" value="NA-bd_OB-fold"/>
</dbReference>
<evidence type="ECO:0000313" key="3">
    <source>
        <dbReference type="Proteomes" id="UP001479436"/>
    </source>
</evidence>
<proteinExistence type="inferred from homology"/>
<dbReference type="Gene3D" id="2.40.50.140">
    <property type="entry name" value="Nucleic acid-binding proteins"/>
    <property type="match status" value="1"/>
</dbReference>
<dbReference type="PANTHER" id="PTHR12150">
    <property type="entry name" value="CLASS IV SAM-BINDING METHYLTRANSFERASE-RELATED"/>
    <property type="match status" value="1"/>
</dbReference>
<comment type="caution">
    <text evidence="2">The sequence shown here is derived from an EMBL/GenBank/DDBJ whole genome shotgun (WGS) entry which is preliminary data.</text>
</comment>
<name>A0ABR2VWH4_9FUNG</name>
<protein>
    <recommendedName>
        <fullName evidence="4">DUF171-domain-containing protein</fullName>
    </recommendedName>
</protein>
<gene>
    <name evidence="2" type="ORF">K7432_009802</name>
</gene>
<dbReference type="Gene3D" id="3.40.1280.10">
    <property type="match status" value="1"/>
</dbReference>
<evidence type="ECO:0000313" key="2">
    <source>
        <dbReference type="EMBL" id="KAK9708128.1"/>
    </source>
</evidence>
<reference evidence="2 3" key="1">
    <citation type="submission" date="2023-04" db="EMBL/GenBank/DDBJ databases">
        <title>Genome of Basidiobolus ranarum AG-B5.</title>
        <authorList>
            <person name="Stajich J.E."/>
            <person name="Carter-House D."/>
            <person name="Gryganskyi A."/>
        </authorList>
    </citation>
    <scope>NUCLEOTIDE SEQUENCE [LARGE SCALE GENOMIC DNA]</scope>
    <source>
        <strain evidence="2 3">AG-B5</strain>
    </source>
</reference>
<evidence type="ECO:0000256" key="1">
    <source>
        <dbReference type="ARBA" id="ARBA00009841"/>
    </source>
</evidence>
<dbReference type="SUPFAM" id="SSF50249">
    <property type="entry name" value="Nucleic acid-binding proteins"/>
    <property type="match status" value="1"/>
</dbReference>
<comment type="similarity">
    <text evidence="1">Belongs to the class IV-like SAM-binding methyltransferase superfamily.</text>
</comment>
<sequence>MNHQKGNMIKKKGPKRKLEEELGLVPNGQKVLKTEEIQPKVEEFPPKEAKGRKYTVSVAVPGSVVEAGQTAELKTYLVSQLGRAFALFNIDEVIVYNDSHKRVQDTTEGVFEGANKDDPNVFLARVLQYLETPPYLRKALFPVHRDLKFAGLLASLDSPHHVRMDEDSPYREGVVCGKVGKALGSYVNCGLRKDIRIDRPLKNGVRVTVQLAGVPSKDSRYIGGKVVSPKAPRETLGLYWGFQVRLAPTISKVFDECPFSEGYDVKIGISDKGEPIEEATTKLKPYKHALIVLGGNTGIETAVETDQDLDCAIEDTATLFDIYTNPCPGRGSRTLRTEESLLVSLSALRSTLISNGLSD</sequence>